<proteinExistence type="predicted"/>
<name>A0AAW2P511_SESRA</name>
<gene>
    <name evidence="1" type="ORF">Sradi_4149600</name>
</gene>
<dbReference type="EMBL" id="JACGWJ010000018">
    <property type="protein sequence ID" value="KAL0350004.1"/>
    <property type="molecule type" value="Genomic_DNA"/>
</dbReference>
<evidence type="ECO:0008006" key="2">
    <source>
        <dbReference type="Google" id="ProtNLM"/>
    </source>
</evidence>
<sequence>MTKASLLHSLLGSKSCQLNEISSCLSQLTLWILVGVCQLFSVAARRNAFLALAESLPAGPPRNHGDNTCCGEIVAV</sequence>
<organism evidence="1">
    <name type="scientific">Sesamum radiatum</name>
    <name type="common">Black benniseed</name>
    <dbReference type="NCBI Taxonomy" id="300843"/>
    <lineage>
        <taxon>Eukaryota</taxon>
        <taxon>Viridiplantae</taxon>
        <taxon>Streptophyta</taxon>
        <taxon>Embryophyta</taxon>
        <taxon>Tracheophyta</taxon>
        <taxon>Spermatophyta</taxon>
        <taxon>Magnoliopsida</taxon>
        <taxon>eudicotyledons</taxon>
        <taxon>Gunneridae</taxon>
        <taxon>Pentapetalae</taxon>
        <taxon>asterids</taxon>
        <taxon>lamiids</taxon>
        <taxon>Lamiales</taxon>
        <taxon>Pedaliaceae</taxon>
        <taxon>Sesamum</taxon>
    </lineage>
</organism>
<reference evidence="1" key="1">
    <citation type="submission" date="2020-06" db="EMBL/GenBank/DDBJ databases">
        <authorList>
            <person name="Li T."/>
            <person name="Hu X."/>
            <person name="Zhang T."/>
            <person name="Song X."/>
            <person name="Zhang H."/>
            <person name="Dai N."/>
            <person name="Sheng W."/>
            <person name="Hou X."/>
            <person name="Wei L."/>
        </authorList>
    </citation>
    <scope>NUCLEOTIDE SEQUENCE</scope>
    <source>
        <strain evidence="1">G02</strain>
        <tissue evidence="1">Leaf</tissue>
    </source>
</reference>
<comment type="caution">
    <text evidence="1">The sequence shown here is derived from an EMBL/GenBank/DDBJ whole genome shotgun (WGS) entry which is preliminary data.</text>
</comment>
<protein>
    <recommendedName>
        <fullName evidence="2">Secreted protein</fullName>
    </recommendedName>
</protein>
<reference evidence="1" key="2">
    <citation type="journal article" date="2024" name="Plant">
        <title>Genomic evolution and insights into agronomic trait innovations of Sesamum species.</title>
        <authorList>
            <person name="Miao H."/>
            <person name="Wang L."/>
            <person name="Qu L."/>
            <person name="Liu H."/>
            <person name="Sun Y."/>
            <person name="Le M."/>
            <person name="Wang Q."/>
            <person name="Wei S."/>
            <person name="Zheng Y."/>
            <person name="Lin W."/>
            <person name="Duan Y."/>
            <person name="Cao H."/>
            <person name="Xiong S."/>
            <person name="Wang X."/>
            <person name="Wei L."/>
            <person name="Li C."/>
            <person name="Ma Q."/>
            <person name="Ju M."/>
            <person name="Zhao R."/>
            <person name="Li G."/>
            <person name="Mu C."/>
            <person name="Tian Q."/>
            <person name="Mei H."/>
            <person name="Zhang T."/>
            <person name="Gao T."/>
            <person name="Zhang H."/>
        </authorList>
    </citation>
    <scope>NUCLEOTIDE SEQUENCE</scope>
    <source>
        <strain evidence="1">G02</strain>
    </source>
</reference>
<accession>A0AAW2P511</accession>
<evidence type="ECO:0000313" key="1">
    <source>
        <dbReference type="EMBL" id="KAL0350004.1"/>
    </source>
</evidence>
<dbReference type="AlphaFoldDB" id="A0AAW2P511"/>